<evidence type="ECO:0000313" key="1">
    <source>
        <dbReference type="EMBL" id="ALE18052.1"/>
    </source>
</evidence>
<dbReference type="AlphaFoldDB" id="A0A0M3TB15"/>
<evidence type="ECO:0008006" key="3">
    <source>
        <dbReference type="Google" id="ProtNLM"/>
    </source>
</evidence>
<name>A0A0M3TB15_9SPHN</name>
<dbReference type="PATRIC" id="fig|361183.4.peg.2734"/>
<dbReference type="SUPFAM" id="SSF47240">
    <property type="entry name" value="Ferritin-like"/>
    <property type="match status" value="1"/>
</dbReference>
<evidence type="ECO:0000313" key="2">
    <source>
        <dbReference type="Proteomes" id="UP000057938"/>
    </source>
</evidence>
<accession>A0A0M3TB15</accession>
<dbReference type="RefSeq" id="WP_157058334.1">
    <property type="nucleotide sequence ID" value="NZ_CP012669.1"/>
</dbReference>
<dbReference type="OrthoDB" id="7185591at2"/>
<dbReference type="Proteomes" id="UP000057938">
    <property type="component" value="Chromosome"/>
</dbReference>
<proteinExistence type="predicted"/>
<protein>
    <recommendedName>
        <fullName evidence="3">Ferritin-like domain-containing protein</fullName>
    </recommendedName>
</protein>
<organism evidence="1 2">
    <name type="scientific">Altererythrobacter epoxidivorans</name>
    <dbReference type="NCBI Taxonomy" id="361183"/>
    <lineage>
        <taxon>Bacteria</taxon>
        <taxon>Pseudomonadati</taxon>
        <taxon>Pseudomonadota</taxon>
        <taxon>Alphaproteobacteria</taxon>
        <taxon>Sphingomonadales</taxon>
        <taxon>Erythrobacteraceae</taxon>
        <taxon>Altererythrobacter</taxon>
    </lineage>
</organism>
<reference evidence="1 2" key="1">
    <citation type="submission" date="2015-09" db="EMBL/GenBank/DDBJ databases">
        <title>Complete genome sequence of a benzo[a]pyrene-degrading bacterium Altererythrobacter epoxidivorans CGMCC 1.7731T.</title>
        <authorList>
            <person name="Li Z."/>
            <person name="Cheng H."/>
            <person name="Huo Y."/>
            <person name="Xu X."/>
        </authorList>
    </citation>
    <scope>NUCLEOTIDE SEQUENCE [LARGE SCALE GENOMIC DNA]</scope>
    <source>
        <strain evidence="1 2">CGMCC 1.7731</strain>
    </source>
</reference>
<dbReference type="KEGG" id="aep:AMC99_02781"/>
<dbReference type="EMBL" id="CP012669">
    <property type="protein sequence ID" value="ALE18052.1"/>
    <property type="molecule type" value="Genomic_DNA"/>
</dbReference>
<gene>
    <name evidence="1" type="ORF">AMC99_02781</name>
</gene>
<keyword evidence="2" id="KW-1185">Reference proteome</keyword>
<dbReference type="InterPro" id="IPR009078">
    <property type="entry name" value="Ferritin-like_SF"/>
</dbReference>
<sequence>MGLQSAFRARFLDVLASIYIYNEHRGYTSLDRVLEAVRARCADNPAFIAEVEKHRADEEKHYRMFKRWFELQGRMPLKVDRTCGHIDHFIESVFGCTIDELDTDAIIADGDEFEKLCRVIMITEQRGMEQVEVLLKNPHIRSDKAMKRIFEVVERDEPDHYRPYERWLQANGRRPKPRWRELWTDYWIHKSLMLAKLPAVFINRRNARLTSWPDEDPQAYAI</sequence>
<dbReference type="STRING" id="361183.AMC99_02781"/>